<dbReference type="GO" id="GO:0043138">
    <property type="term" value="F:3'-5' DNA helicase activity"/>
    <property type="evidence" value="ECO:0007669"/>
    <property type="project" value="UniProtKB-EC"/>
</dbReference>
<dbReference type="EC" id="5.6.2.4" evidence="7"/>
<dbReference type="GO" id="GO:0006310">
    <property type="term" value="P:DNA recombination"/>
    <property type="evidence" value="ECO:0007669"/>
    <property type="project" value="TreeGrafter"/>
</dbReference>
<dbReference type="SMART" id="SM00490">
    <property type="entry name" value="HELICc"/>
    <property type="match status" value="1"/>
</dbReference>
<dbReference type="Gene3D" id="3.40.50.300">
    <property type="entry name" value="P-loop containing nucleotide triphosphate hydrolases"/>
    <property type="match status" value="2"/>
</dbReference>
<feature type="domain" description="Helicase ATP-binding" evidence="8">
    <location>
        <begin position="305"/>
        <end position="484"/>
    </location>
</feature>
<dbReference type="GO" id="GO:0005737">
    <property type="term" value="C:cytoplasm"/>
    <property type="evidence" value="ECO:0007669"/>
    <property type="project" value="TreeGrafter"/>
</dbReference>
<dbReference type="PROSITE" id="PS51192">
    <property type="entry name" value="HELICASE_ATP_BIND_1"/>
    <property type="match status" value="1"/>
</dbReference>
<dbReference type="CDD" id="cd17920">
    <property type="entry name" value="DEXHc_RecQ"/>
    <property type="match status" value="1"/>
</dbReference>
<evidence type="ECO:0000256" key="3">
    <source>
        <dbReference type="ARBA" id="ARBA00022840"/>
    </source>
</evidence>
<accession>A0A7X3D2F7</accession>
<dbReference type="InterPro" id="IPR014001">
    <property type="entry name" value="Helicase_ATP-bd"/>
</dbReference>
<keyword evidence="11" id="KW-1185">Reference proteome</keyword>
<evidence type="ECO:0000256" key="7">
    <source>
        <dbReference type="ARBA" id="ARBA00034808"/>
    </source>
</evidence>
<evidence type="ECO:0000313" key="11">
    <source>
        <dbReference type="Proteomes" id="UP000540519"/>
    </source>
</evidence>
<evidence type="ECO:0000256" key="4">
    <source>
        <dbReference type="ARBA" id="ARBA00023125"/>
    </source>
</evidence>
<dbReference type="SUPFAM" id="SSF52540">
    <property type="entry name" value="P-loop containing nucleoside triphosphate hydrolases"/>
    <property type="match status" value="2"/>
</dbReference>
<comment type="catalytic activity">
    <reaction evidence="6">
        <text>Couples ATP hydrolysis with the unwinding of duplex DNA by translocating in the 3'-5' direction.</text>
        <dbReference type="EC" id="5.6.2.4"/>
    </reaction>
</comment>
<dbReference type="PROSITE" id="PS51194">
    <property type="entry name" value="HELICASE_CTER"/>
    <property type="match status" value="1"/>
</dbReference>
<keyword evidence="5" id="KW-0413">Isomerase</keyword>
<dbReference type="GO" id="GO:0003677">
    <property type="term" value="F:DNA binding"/>
    <property type="evidence" value="ECO:0007669"/>
    <property type="project" value="UniProtKB-KW"/>
</dbReference>
<sequence>MFSLKAAYYTEEVNQFLTGFVSPTVLKKLTHELSGFTVFNAPNYIEKDNLPPLYKVAWNLLNRGNHTRASLHLSSYLIKKYFGVEFSKFNTTQPVITANPITLNVEIDAVELTQFLEALPHLEEVDTVQYGGLYNSIYQYFNTIILFAQLQKTMLFCLLANQKPTQFVIKGLIPEETKLLQEDLNQLFTALNTLITPAETPIALLGENALSNTVTINCESNNGDDIFIGNDYDENTHLPFTFLFDRRIQYVPLGTLLEEEVEGTNGNIQTQRFIYDAPEKKEALRYFLRNIFRKSGFRPGQEAIINRALPGQDVIGLLPTGGGKSLTFQICALLHPGVTVVVDPINSLMKDQYDKLLENGITNVNFINSFDDKDSRASKFEELQKGNTLIVFVSPERFQMQNFRTTLAASKNTGVYFSYAVIDEAHCVSEWGHDFRHVYLNLAENLRRHCPTKNEDLTFFGLTATASFDVLADVQRELGLSDDAIVTLPAEAIDRKELNFKILSINLKMEENLVFHERERQLATVKYPVLQQFLKEIPTSISKLEDQYGLIGTNNNFYEAIDGRYKNAGVIFCPSKSDKLASGVLHLKNGNGREFTGLNTLPFLNISTFFGGGNDDSITNNIVNQAAEESLQNQNDFLRNLTNLMMATKAFGMGIDKPNIRYSVHYSFPNSVESFYQEAGRAGRDRQPSLCTILYHPTDAEMNIEFFKSGFKGEKREKEIIEELLDQVQYEDEFFVKLFGRKIKAKFNEVKSVNLSNDRYVYINGQWSNNVVDRVTIGVLDLERNLRSYEPQNFDVDKANEILEFARKTLKELCPNGEYLSWFKTKNTEGIRTLITKNKSDQHTLLIGFNNNAISKITEVIKHQGYPDFRDKIVTAAYSFTSGPEDLVENLYTKYRSARIEENIEGPDELELNPDTIAFIIKNYHRIRTVSDTQRAIYRLNLLGIVDDYVIDYSERFIEVYFKAKNDREYKDNFQAYLRRYLGIESSKKWLSKTKRKDKDDILTGVMYTLIEFIESEVAKKRERSINYMQQLCEVYLEVGEREFRDRMIRYFTSKYARTDYLPTDTDNGRKANCFIVKKYINYIDNPPDGLGGQIDNAKHLRGACDNLRINMKENASIDLLTAFSLFALELKQEDTLESAQKKPLVKQAKELYENGFKQMLRIDSWDSVLELIKIFNNKVLDFNVAVKPMLEELALIILANRTNYQLTTLMNKLNK</sequence>
<dbReference type="PANTHER" id="PTHR13710:SF105">
    <property type="entry name" value="ATP-DEPENDENT DNA HELICASE Q1"/>
    <property type="match status" value="1"/>
</dbReference>
<keyword evidence="10" id="KW-0378">Hydrolase</keyword>
<keyword evidence="2" id="KW-0547">Nucleotide-binding</keyword>
<name>A0A7X3D2F7_9FLAO</name>
<evidence type="ECO:0000313" key="10">
    <source>
        <dbReference type="EMBL" id="MUH37066.1"/>
    </source>
</evidence>
<dbReference type="SMART" id="SM00487">
    <property type="entry name" value="DEXDc"/>
    <property type="match status" value="1"/>
</dbReference>
<evidence type="ECO:0000256" key="1">
    <source>
        <dbReference type="ARBA" id="ARBA00005446"/>
    </source>
</evidence>
<dbReference type="RefSeq" id="WP_155600456.1">
    <property type="nucleotide sequence ID" value="NZ_RCNR01000031.1"/>
</dbReference>
<keyword evidence="10" id="KW-0347">Helicase</keyword>
<evidence type="ECO:0000259" key="9">
    <source>
        <dbReference type="PROSITE" id="PS51194"/>
    </source>
</evidence>
<dbReference type="GO" id="GO:0005524">
    <property type="term" value="F:ATP binding"/>
    <property type="evidence" value="ECO:0007669"/>
    <property type="project" value="UniProtKB-KW"/>
</dbReference>
<evidence type="ECO:0000256" key="2">
    <source>
        <dbReference type="ARBA" id="ARBA00022741"/>
    </source>
</evidence>
<protein>
    <recommendedName>
        <fullName evidence="7">DNA 3'-5' helicase</fullName>
        <ecNumber evidence="7">5.6.2.4</ecNumber>
    </recommendedName>
</protein>
<dbReference type="Pfam" id="PF00271">
    <property type="entry name" value="Helicase_C"/>
    <property type="match status" value="1"/>
</dbReference>
<feature type="domain" description="Helicase C-terminal" evidence="9">
    <location>
        <begin position="560"/>
        <end position="732"/>
    </location>
</feature>
<dbReference type="EMBL" id="RCNR01000031">
    <property type="protein sequence ID" value="MUH37066.1"/>
    <property type="molecule type" value="Genomic_DNA"/>
</dbReference>
<keyword evidence="3" id="KW-0067">ATP-binding</keyword>
<dbReference type="PANTHER" id="PTHR13710">
    <property type="entry name" value="DNA HELICASE RECQ FAMILY MEMBER"/>
    <property type="match status" value="1"/>
</dbReference>
<reference evidence="10 11" key="1">
    <citation type="journal article" date="2019" name="Mar. Drugs">
        <title>Comparative Genomics and CAZyme Genome Repertoires of Marine Zobellia amurskyensis KMM 3526(T) and Zobellia laminariae KMM 3676(T).</title>
        <authorList>
            <person name="Chernysheva N."/>
            <person name="Bystritskaya E."/>
            <person name="Stenkova A."/>
            <person name="Golovkin I."/>
            <person name="Nedashkovskaya O."/>
            <person name="Isaeva M."/>
        </authorList>
    </citation>
    <scope>NUCLEOTIDE SEQUENCE [LARGE SCALE GENOMIC DNA]</scope>
    <source>
        <strain evidence="10 11">KMM 3526</strain>
    </source>
</reference>
<evidence type="ECO:0000259" key="8">
    <source>
        <dbReference type="PROSITE" id="PS51192"/>
    </source>
</evidence>
<dbReference type="GO" id="GO:0006281">
    <property type="term" value="P:DNA repair"/>
    <property type="evidence" value="ECO:0007669"/>
    <property type="project" value="TreeGrafter"/>
</dbReference>
<evidence type="ECO:0000256" key="5">
    <source>
        <dbReference type="ARBA" id="ARBA00023235"/>
    </source>
</evidence>
<dbReference type="InterPro" id="IPR027417">
    <property type="entry name" value="P-loop_NTPase"/>
</dbReference>
<dbReference type="InterPro" id="IPR001650">
    <property type="entry name" value="Helicase_C-like"/>
</dbReference>
<gene>
    <name evidence="10" type="ORF">D9O36_14535</name>
</gene>
<comment type="caution">
    <text evidence="10">The sequence shown here is derived from an EMBL/GenBank/DDBJ whole genome shotgun (WGS) entry which is preliminary data.</text>
</comment>
<dbReference type="GO" id="GO:0005694">
    <property type="term" value="C:chromosome"/>
    <property type="evidence" value="ECO:0007669"/>
    <property type="project" value="TreeGrafter"/>
</dbReference>
<keyword evidence="4" id="KW-0238">DNA-binding</keyword>
<dbReference type="OrthoDB" id="9763310at2"/>
<evidence type="ECO:0000256" key="6">
    <source>
        <dbReference type="ARBA" id="ARBA00034617"/>
    </source>
</evidence>
<dbReference type="InterPro" id="IPR011545">
    <property type="entry name" value="DEAD/DEAH_box_helicase_dom"/>
</dbReference>
<organism evidence="10 11">
    <name type="scientific">Zobellia amurskyensis</name>
    <dbReference type="NCBI Taxonomy" id="248905"/>
    <lineage>
        <taxon>Bacteria</taxon>
        <taxon>Pseudomonadati</taxon>
        <taxon>Bacteroidota</taxon>
        <taxon>Flavobacteriia</taxon>
        <taxon>Flavobacteriales</taxon>
        <taxon>Flavobacteriaceae</taxon>
        <taxon>Zobellia</taxon>
    </lineage>
</organism>
<dbReference type="Pfam" id="PF00270">
    <property type="entry name" value="DEAD"/>
    <property type="match status" value="1"/>
</dbReference>
<proteinExistence type="inferred from homology"/>
<dbReference type="GO" id="GO:0009378">
    <property type="term" value="F:four-way junction helicase activity"/>
    <property type="evidence" value="ECO:0007669"/>
    <property type="project" value="TreeGrafter"/>
</dbReference>
<dbReference type="Proteomes" id="UP000540519">
    <property type="component" value="Unassembled WGS sequence"/>
</dbReference>
<dbReference type="AlphaFoldDB" id="A0A7X3D2F7"/>
<comment type="similarity">
    <text evidence="1">Belongs to the helicase family. RecQ subfamily.</text>
</comment>